<dbReference type="GO" id="GO:0005524">
    <property type="term" value="F:ATP binding"/>
    <property type="evidence" value="ECO:0007669"/>
    <property type="project" value="UniProtKB-KW"/>
</dbReference>
<evidence type="ECO:0000256" key="1">
    <source>
        <dbReference type="ARBA" id="ARBA00004202"/>
    </source>
</evidence>
<comment type="caution">
    <text evidence="11">The sequence shown here is derived from an EMBL/GenBank/DDBJ whole genome shotgun (WGS) entry which is preliminary data.</text>
</comment>
<dbReference type="GO" id="GO:0016887">
    <property type="term" value="F:ATP hydrolysis activity"/>
    <property type="evidence" value="ECO:0007669"/>
    <property type="project" value="InterPro"/>
</dbReference>
<organism evidence="11">
    <name type="scientific">Niallia circulans</name>
    <name type="common">Bacillus circulans</name>
    <dbReference type="NCBI Taxonomy" id="1397"/>
    <lineage>
        <taxon>Bacteria</taxon>
        <taxon>Bacillati</taxon>
        <taxon>Bacillota</taxon>
        <taxon>Bacilli</taxon>
        <taxon>Bacillales</taxon>
        <taxon>Bacillaceae</taxon>
        <taxon>Niallia</taxon>
    </lineage>
</organism>
<evidence type="ECO:0000256" key="5">
    <source>
        <dbReference type="ARBA" id="ARBA00022741"/>
    </source>
</evidence>
<dbReference type="GO" id="GO:0005886">
    <property type="term" value="C:plasma membrane"/>
    <property type="evidence" value="ECO:0007669"/>
    <property type="project" value="UniProtKB-SubCell"/>
</dbReference>
<protein>
    <submittedName>
        <fullName evidence="11">ABC transporter ATP-binding protein</fullName>
    </submittedName>
</protein>
<dbReference type="FunFam" id="3.40.50.300:FF:000134">
    <property type="entry name" value="Iron-enterobactin ABC transporter ATP-binding protein"/>
    <property type="match status" value="1"/>
</dbReference>
<reference evidence="11" key="1">
    <citation type="submission" date="2021-04" db="EMBL/GenBank/DDBJ databases">
        <title>Genomic analysis of electroactive and textile dye degrading Bacillus circulans strain: DC10 isolated from constructed wetland-microbial fuel cells treating textile dye wastewaters.</title>
        <authorList>
            <person name="Patel D.U."/>
            <person name="Desai C.R."/>
        </authorList>
    </citation>
    <scope>NUCLEOTIDE SEQUENCE</scope>
    <source>
        <strain evidence="11">DC10</strain>
    </source>
</reference>
<evidence type="ECO:0000256" key="2">
    <source>
        <dbReference type="ARBA" id="ARBA00022448"/>
    </source>
</evidence>
<keyword evidence="7" id="KW-0408">Iron</keyword>
<dbReference type="InterPro" id="IPR017871">
    <property type="entry name" value="ABC_transporter-like_CS"/>
</dbReference>
<keyword evidence="8" id="KW-0406">Ion transport</keyword>
<accession>A0A941GJG6</accession>
<evidence type="ECO:0000256" key="6">
    <source>
        <dbReference type="ARBA" id="ARBA00022840"/>
    </source>
</evidence>
<dbReference type="PANTHER" id="PTHR42771:SF4">
    <property type="entry name" value="IRON(3+)-HYDROXAMATE IMPORT ATP-BINDING PROTEIN FHUC"/>
    <property type="match status" value="1"/>
</dbReference>
<evidence type="ECO:0000313" key="11">
    <source>
        <dbReference type="EMBL" id="MBR8671524.1"/>
    </source>
</evidence>
<evidence type="ECO:0000256" key="7">
    <source>
        <dbReference type="ARBA" id="ARBA00023004"/>
    </source>
</evidence>
<dbReference type="InterPro" id="IPR027417">
    <property type="entry name" value="P-loop_NTPase"/>
</dbReference>
<comment type="subcellular location">
    <subcellularLocation>
        <location evidence="1">Cell membrane</location>
        <topology evidence="1">Peripheral membrane protein</topology>
    </subcellularLocation>
</comment>
<dbReference type="EMBL" id="JAGTPX010000022">
    <property type="protein sequence ID" value="MBR8671524.1"/>
    <property type="molecule type" value="Genomic_DNA"/>
</dbReference>
<keyword evidence="9" id="KW-0472">Membrane</keyword>
<evidence type="ECO:0000259" key="10">
    <source>
        <dbReference type="PROSITE" id="PS50893"/>
    </source>
</evidence>
<keyword evidence="6 11" id="KW-0067">ATP-binding</keyword>
<gene>
    <name evidence="11" type="ORF">KD144_18475</name>
</gene>
<keyword evidence="5" id="KW-0547">Nucleotide-binding</keyword>
<dbReference type="InterPro" id="IPR003593">
    <property type="entry name" value="AAA+_ATPase"/>
</dbReference>
<keyword evidence="2" id="KW-0813">Transport</keyword>
<dbReference type="InterPro" id="IPR003439">
    <property type="entry name" value="ABC_transporter-like_ATP-bd"/>
</dbReference>
<dbReference type="InterPro" id="IPR051535">
    <property type="entry name" value="Siderophore_ABC-ATPase"/>
</dbReference>
<evidence type="ECO:0000256" key="8">
    <source>
        <dbReference type="ARBA" id="ARBA00023065"/>
    </source>
</evidence>
<dbReference type="PROSITE" id="PS50893">
    <property type="entry name" value="ABC_TRANSPORTER_2"/>
    <property type="match status" value="1"/>
</dbReference>
<dbReference type="CDD" id="cd03214">
    <property type="entry name" value="ABC_Iron-Siderophores_B12_Hemin"/>
    <property type="match status" value="1"/>
</dbReference>
<dbReference type="SUPFAM" id="SSF52540">
    <property type="entry name" value="P-loop containing nucleoside triphosphate hydrolases"/>
    <property type="match status" value="1"/>
</dbReference>
<proteinExistence type="predicted"/>
<dbReference type="Gene3D" id="3.40.50.300">
    <property type="entry name" value="P-loop containing nucleotide triphosphate hydrolases"/>
    <property type="match status" value="1"/>
</dbReference>
<evidence type="ECO:0000256" key="3">
    <source>
        <dbReference type="ARBA" id="ARBA00022475"/>
    </source>
</evidence>
<sequence>MTFLEASEITHYYDKKCILSNISFSFEKGKIYSIIGPNGCGKSTLLKILCRQLPPTKGQVLLEGKNIYKLSPKKIAKSISLLSQQVEKVDITVKQLVTLGRTPHLGIFERLNNQDMDVVQWAISQTNLELLIERNVASLSGGEMQRVWLAMAIAQQPTILFLDEPTTYLDIAHQLELLELVRSLNIKSNVTIVMVLHDINHAVLYSDKIIAMKDGGIYDHGNPEDIMTSKLFHEVFGVEALRITDLARNESMYSLTRLKK</sequence>
<dbReference type="GO" id="GO:0006826">
    <property type="term" value="P:iron ion transport"/>
    <property type="evidence" value="ECO:0007669"/>
    <property type="project" value="UniProtKB-KW"/>
</dbReference>
<feature type="domain" description="ABC transporter" evidence="10">
    <location>
        <begin position="4"/>
        <end position="239"/>
    </location>
</feature>
<dbReference type="AlphaFoldDB" id="A0A941GJG6"/>
<dbReference type="Pfam" id="PF00005">
    <property type="entry name" value="ABC_tran"/>
    <property type="match status" value="1"/>
</dbReference>
<keyword evidence="4" id="KW-0410">Iron transport</keyword>
<dbReference type="PANTHER" id="PTHR42771">
    <property type="entry name" value="IRON(3+)-HYDROXAMATE IMPORT ATP-BINDING PROTEIN FHUC"/>
    <property type="match status" value="1"/>
</dbReference>
<evidence type="ECO:0000256" key="4">
    <source>
        <dbReference type="ARBA" id="ARBA00022496"/>
    </source>
</evidence>
<evidence type="ECO:0000256" key="9">
    <source>
        <dbReference type="ARBA" id="ARBA00023136"/>
    </source>
</evidence>
<keyword evidence="3" id="KW-1003">Cell membrane</keyword>
<dbReference type="RefSeq" id="WP_212120694.1">
    <property type="nucleotide sequence ID" value="NZ_JAGTPX020000023.1"/>
</dbReference>
<name>A0A941GJG6_NIACI</name>
<dbReference type="SMART" id="SM00382">
    <property type="entry name" value="AAA"/>
    <property type="match status" value="1"/>
</dbReference>
<dbReference type="PROSITE" id="PS00211">
    <property type="entry name" value="ABC_TRANSPORTER_1"/>
    <property type="match status" value="1"/>
</dbReference>